<comment type="function">
    <text evidence="7">Heterogeneous nuclear ribonucleoprotein (hnRNP)-protein binding the poly(A) tail of mRNA and probably involved in some steps of pre-mRNA maturation.</text>
</comment>
<dbReference type="GO" id="GO:0003729">
    <property type="term" value="F:mRNA binding"/>
    <property type="evidence" value="ECO:0000318"/>
    <property type="project" value="GO_Central"/>
</dbReference>
<organism evidence="13">
    <name type="scientific">Selaginella moellendorffii</name>
    <name type="common">Spikemoss</name>
    <dbReference type="NCBI Taxonomy" id="88036"/>
    <lineage>
        <taxon>Eukaryota</taxon>
        <taxon>Viridiplantae</taxon>
        <taxon>Streptophyta</taxon>
        <taxon>Embryophyta</taxon>
        <taxon>Tracheophyta</taxon>
        <taxon>Lycopodiopsida</taxon>
        <taxon>Selaginellales</taxon>
        <taxon>Selaginellaceae</taxon>
        <taxon>Selaginella</taxon>
    </lineage>
</organism>
<evidence type="ECO:0000256" key="5">
    <source>
        <dbReference type="ARBA" id="ARBA00022884"/>
    </source>
</evidence>
<evidence type="ECO:0000256" key="9">
    <source>
        <dbReference type="ARBA" id="ARBA00063471"/>
    </source>
</evidence>
<feature type="domain" description="RRM" evidence="11">
    <location>
        <begin position="121"/>
        <end position="200"/>
    </location>
</feature>
<evidence type="ECO:0000313" key="12">
    <source>
        <dbReference type="EMBL" id="EFJ21149.1"/>
    </source>
</evidence>
<dbReference type="AlphaFoldDB" id="D8S2T9"/>
<dbReference type="FunFam" id="3.30.70.330:FF:000103">
    <property type="entry name" value="Polyadenylate-binding protein RBP47B"/>
    <property type="match status" value="1"/>
</dbReference>
<evidence type="ECO:0000256" key="8">
    <source>
        <dbReference type="ARBA" id="ARBA00061069"/>
    </source>
</evidence>
<evidence type="ECO:0000256" key="1">
    <source>
        <dbReference type="ARBA" id="ARBA00004123"/>
    </source>
</evidence>
<dbReference type="HOGENOM" id="CLU_016304_2_1_1"/>
<protein>
    <recommendedName>
        <fullName evidence="11">RRM domain-containing protein</fullName>
    </recommendedName>
</protein>
<dbReference type="InterPro" id="IPR035979">
    <property type="entry name" value="RBD_domain_sf"/>
</dbReference>
<dbReference type="Gene3D" id="3.30.70.330">
    <property type="match status" value="3"/>
</dbReference>
<dbReference type="GO" id="GO:0005634">
    <property type="term" value="C:nucleus"/>
    <property type="evidence" value="ECO:0007669"/>
    <property type="project" value="UniProtKB-SubCell"/>
</dbReference>
<dbReference type="Proteomes" id="UP000001514">
    <property type="component" value="Unassembled WGS sequence"/>
</dbReference>
<keyword evidence="13" id="KW-1185">Reference proteome</keyword>
<dbReference type="OrthoDB" id="185373at2759"/>
<dbReference type="Pfam" id="PF00076">
    <property type="entry name" value="RRM_1"/>
    <property type="match status" value="3"/>
</dbReference>
<evidence type="ECO:0000256" key="7">
    <source>
        <dbReference type="ARBA" id="ARBA00057395"/>
    </source>
</evidence>
<dbReference type="InParanoid" id="D8S2T9"/>
<dbReference type="GO" id="GO:0005829">
    <property type="term" value="C:cytosol"/>
    <property type="evidence" value="ECO:0000318"/>
    <property type="project" value="GO_Central"/>
</dbReference>
<keyword evidence="3" id="KW-0507">mRNA processing</keyword>
<comment type="subunit">
    <text evidence="9">Interacts with the poly(A) tail of mRNA in nucleus.</text>
</comment>
<comment type="similarity">
    <text evidence="8">Belongs to the polyadenylate-binding RBP47 family.</text>
</comment>
<evidence type="ECO:0000256" key="3">
    <source>
        <dbReference type="ARBA" id="ARBA00022664"/>
    </source>
</evidence>
<dbReference type="PROSITE" id="PS50102">
    <property type="entry name" value="RRM"/>
    <property type="match status" value="3"/>
</dbReference>
<evidence type="ECO:0000256" key="10">
    <source>
        <dbReference type="PROSITE-ProRule" id="PRU00176"/>
    </source>
</evidence>
<name>D8S2T9_SELML</name>
<feature type="domain" description="RRM" evidence="11">
    <location>
        <begin position="266"/>
        <end position="338"/>
    </location>
</feature>
<dbReference type="PANTHER" id="PTHR47640:SF10">
    <property type="entry name" value="TRNA SELENOCYSTEINE 1-ASSOCIATED PROTEIN 1-RELATED"/>
    <property type="match status" value="1"/>
</dbReference>
<dbReference type="EMBL" id="GL377600">
    <property type="protein sequence ID" value="EFJ21149.1"/>
    <property type="molecule type" value="Genomic_DNA"/>
</dbReference>
<reference evidence="12 13" key="1">
    <citation type="journal article" date="2011" name="Science">
        <title>The Selaginella genome identifies genetic changes associated with the evolution of vascular plants.</title>
        <authorList>
            <person name="Banks J.A."/>
            <person name="Nishiyama T."/>
            <person name="Hasebe M."/>
            <person name="Bowman J.L."/>
            <person name="Gribskov M."/>
            <person name="dePamphilis C."/>
            <person name="Albert V.A."/>
            <person name="Aono N."/>
            <person name="Aoyama T."/>
            <person name="Ambrose B.A."/>
            <person name="Ashton N.W."/>
            <person name="Axtell M.J."/>
            <person name="Barker E."/>
            <person name="Barker M.S."/>
            <person name="Bennetzen J.L."/>
            <person name="Bonawitz N.D."/>
            <person name="Chapple C."/>
            <person name="Cheng C."/>
            <person name="Correa L.G."/>
            <person name="Dacre M."/>
            <person name="DeBarry J."/>
            <person name="Dreyer I."/>
            <person name="Elias M."/>
            <person name="Engstrom E.M."/>
            <person name="Estelle M."/>
            <person name="Feng L."/>
            <person name="Finet C."/>
            <person name="Floyd S.K."/>
            <person name="Frommer W.B."/>
            <person name="Fujita T."/>
            <person name="Gramzow L."/>
            <person name="Gutensohn M."/>
            <person name="Harholt J."/>
            <person name="Hattori M."/>
            <person name="Heyl A."/>
            <person name="Hirai T."/>
            <person name="Hiwatashi Y."/>
            <person name="Ishikawa M."/>
            <person name="Iwata M."/>
            <person name="Karol K.G."/>
            <person name="Koehler B."/>
            <person name="Kolukisaoglu U."/>
            <person name="Kubo M."/>
            <person name="Kurata T."/>
            <person name="Lalonde S."/>
            <person name="Li K."/>
            <person name="Li Y."/>
            <person name="Litt A."/>
            <person name="Lyons E."/>
            <person name="Manning G."/>
            <person name="Maruyama T."/>
            <person name="Michael T.P."/>
            <person name="Mikami K."/>
            <person name="Miyazaki S."/>
            <person name="Morinaga S."/>
            <person name="Murata T."/>
            <person name="Mueller-Roeber B."/>
            <person name="Nelson D.R."/>
            <person name="Obara M."/>
            <person name="Oguri Y."/>
            <person name="Olmstead R.G."/>
            <person name="Onodera N."/>
            <person name="Petersen B.L."/>
            <person name="Pils B."/>
            <person name="Prigge M."/>
            <person name="Rensing S.A."/>
            <person name="Riano-Pachon D.M."/>
            <person name="Roberts A.W."/>
            <person name="Sato Y."/>
            <person name="Scheller H.V."/>
            <person name="Schulz B."/>
            <person name="Schulz C."/>
            <person name="Shakirov E.V."/>
            <person name="Shibagaki N."/>
            <person name="Shinohara N."/>
            <person name="Shippen D.E."/>
            <person name="Soerensen I."/>
            <person name="Sotooka R."/>
            <person name="Sugimoto N."/>
            <person name="Sugita M."/>
            <person name="Sumikawa N."/>
            <person name="Tanurdzic M."/>
            <person name="Theissen G."/>
            <person name="Ulvskov P."/>
            <person name="Wakazuki S."/>
            <person name="Weng J.K."/>
            <person name="Willats W.W."/>
            <person name="Wipf D."/>
            <person name="Wolf P.G."/>
            <person name="Yang L."/>
            <person name="Zimmer A.D."/>
            <person name="Zhu Q."/>
            <person name="Mitros T."/>
            <person name="Hellsten U."/>
            <person name="Loque D."/>
            <person name="Otillar R."/>
            <person name="Salamov A."/>
            <person name="Schmutz J."/>
            <person name="Shapiro H."/>
            <person name="Lindquist E."/>
            <person name="Lucas S."/>
            <person name="Rokhsar D."/>
            <person name="Grigoriev I.V."/>
        </authorList>
    </citation>
    <scope>NUCLEOTIDE SEQUENCE [LARGE SCALE GENOMIC DNA]</scope>
</reference>
<dbReference type="CDD" id="cd12345">
    <property type="entry name" value="RRM2_SECp43_like"/>
    <property type="match status" value="1"/>
</dbReference>
<feature type="domain" description="RRM" evidence="11">
    <location>
        <begin position="28"/>
        <end position="108"/>
    </location>
</feature>
<dbReference type="KEGG" id="smo:SELMODRAFT_232989"/>
<gene>
    <name evidence="12" type="ORF">SELMODRAFT_232989</name>
</gene>
<dbReference type="eggNOG" id="KOG0118">
    <property type="taxonomic scope" value="Eukaryota"/>
</dbReference>
<dbReference type="SMART" id="SM00360">
    <property type="entry name" value="RRM"/>
    <property type="match status" value="3"/>
</dbReference>
<evidence type="ECO:0000256" key="2">
    <source>
        <dbReference type="ARBA" id="ARBA00004463"/>
    </source>
</evidence>
<dbReference type="GO" id="GO:0006397">
    <property type="term" value="P:mRNA processing"/>
    <property type="evidence" value="ECO:0007669"/>
    <property type="project" value="UniProtKB-KW"/>
</dbReference>
<dbReference type="InterPro" id="IPR050825">
    <property type="entry name" value="RBM42_RBP45_47-like"/>
</dbReference>
<dbReference type="SUPFAM" id="SSF54928">
    <property type="entry name" value="RNA-binding domain, RBD"/>
    <property type="match status" value="2"/>
</dbReference>
<dbReference type="FunFam" id="3.30.70.330:FF:000144">
    <property type="entry name" value="Polyadenylate-binding protein RBP47B"/>
    <property type="match status" value="1"/>
</dbReference>
<dbReference type="STRING" id="88036.D8S2T9"/>
<keyword evidence="5 10" id="KW-0694">RNA-binding</keyword>
<evidence type="ECO:0000256" key="6">
    <source>
        <dbReference type="ARBA" id="ARBA00023242"/>
    </source>
</evidence>
<evidence type="ECO:0000313" key="13">
    <source>
        <dbReference type="Proteomes" id="UP000001514"/>
    </source>
</evidence>
<dbReference type="OMA" id="WWVEENI"/>
<keyword evidence="6" id="KW-0539">Nucleus</keyword>
<dbReference type="Gramene" id="EFJ21149">
    <property type="protein sequence ID" value="EFJ21149"/>
    <property type="gene ID" value="SELMODRAFT_232989"/>
</dbReference>
<dbReference type="InterPro" id="IPR000504">
    <property type="entry name" value="RRM_dom"/>
</dbReference>
<keyword evidence="4" id="KW-0677">Repeat</keyword>
<dbReference type="FunFam" id="3.30.70.330:FF:000405">
    <property type="entry name" value="polyadenylate-binding protein RBP45"/>
    <property type="match status" value="1"/>
</dbReference>
<dbReference type="PANTHER" id="PTHR47640">
    <property type="entry name" value="TRNA SELENOCYSTEINE 1-ASSOCIATED PROTEIN 1-RELATED-RELATED"/>
    <property type="match status" value="1"/>
</dbReference>
<comment type="subcellular location">
    <subcellularLocation>
        <location evidence="2">Cytoplasmic granule</location>
    </subcellularLocation>
    <subcellularLocation>
        <location evidence="1">Nucleus</location>
    </subcellularLocation>
</comment>
<evidence type="ECO:0000259" key="11">
    <source>
        <dbReference type="PROSITE" id="PS50102"/>
    </source>
</evidence>
<accession>D8S2T9</accession>
<dbReference type="FunCoup" id="D8S2T9">
    <property type="interactions" value="2063"/>
</dbReference>
<dbReference type="InterPro" id="IPR012677">
    <property type="entry name" value="Nucleotide-bd_a/b_plait_sf"/>
</dbReference>
<evidence type="ECO:0000256" key="4">
    <source>
        <dbReference type="ARBA" id="ARBA00022737"/>
    </source>
</evidence>
<sequence length="455" mass="50556">MAAAEAQQQQWQQQFGSHHHPMTLEEVRTLWIGDLQYWMDENYLRNLFAHTGEVLSAKVIRNKQTGYPEGYGFIEFNSHPAAERVLLAYNGTQMPQTEQAFRLNWASFGMGEKRMDGGPELSIFVGDLAPDVTDYMLHETFRTRFPSVRGAKVVIDAVTGRSKGYGFVRFADENERARAMSEMNGVYCSSRPMRISAATPKKAMAAGLTTVTAATIVPQPTIASPFKAATTTTTPTYQTMPYSITPPPSLSIQSQVLPPDSDPTNTTIFVGGLDLNITEEEVKQTFSQIGELVSVKIPPGKGCAFVQYAQRNSAEDALQRLHGTVIGQQAIRLSWGRSPTSTKQAPTSPWGDAAQTQWNSYYGYQGYEGYAYTPGQEGYSAYYTPYHQVVRVLRLSLCNFAAISSQIDGQYDEIFDPLAPPDIDRLNAAYMSMRESALLGRHLWLRTSDQVQTLA</sequence>
<proteinExistence type="inferred from homology"/>
<dbReference type="CDD" id="cd12344">
    <property type="entry name" value="RRM1_SECp43_like"/>
    <property type="match status" value="1"/>
</dbReference>